<dbReference type="OrthoDB" id="142711at2759"/>
<organism evidence="1 2">
    <name type="scientific">Phytophthora palmivora</name>
    <dbReference type="NCBI Taxonomy" id="4796"/>
    <lineage>
        <taxon>Eukaryota</taxon>
        <taxon>Sar</taxon>
        <taxon>Stramenopiles</taxon>
        <taxon>Oomycota</taxon>
        <taxon>Peronosporomycetes</taxon>
        <taxon>Peronosporales</taxon>
        <taxon>Peronosporaceae</taxon>
        <taxon>Phytophthora</taxon>
    </lineage>
</organism>
<comment type="caution">
    <text evidence="1">The sequence shown here is derived from an EMBL/GenBank/DDBJ whole genome shotgun (WGS) entry which is preliminary data.</text>
</comment>
<accession>A0A2P4Y8S4</accession>
<dbReference type="EMBL" id="NCKW01004911">
    <property type="protein sequence ID" value="POM74217.1"/>
    <property type="molecule type" value="Genomic_DNA"/>
</dbReference>
<dbReference type="AlphaFoldDB" id="A0A2P4Y8S4"/>
<reference evidence="1 2" key="1">
    <citation type="journal article" date="2017" name="Genome Biol. Evol.">
        <title>Phytophthora megakarya and P. palmivora, closely related causal agents of cacao black pod rot, underwent increases in genome sizes and gene numbers by different mechanisms.</title>
        <authorList>
            <person name="Ali S.S."/>
            <person name="Shao J."/>
            <person name="Lary D.J."/>
            <person name="Kronmiller B."/>
            <person name="Shen D."/>
            <person name="Strem M.D."/>
            <person name="Amoako-Attah I."/>
            <person name="Akrofi A.Y."/>
            <person name="Begoude B.A."/>
            <person name="Ten Hoopen G.M."/>
            <person name="Coulibaly K."/>
            <person name="Kebe B.I."/>
            <person name="Melnick R.L."/>
            <person name="Guiltinan M.J."/>
            <person name="Tyler B.M."/>
            <person name="Meinhardt L.W."/>
            <person name="Bailey B.A."/>
        </authorList>
    </citation>
    <scope>NUCLEOTIDE SEQUENCE [LARGE SCALE GENOMIC DNA]</scope>
    <source>
        <strain evidence="2">sbr112.9</strain>
    </source>
</reference>
<sequence>MRSFVAEQHTLESVEIGISSQFKKLLLFPSPRDIVREWRCDHEILLLLWKIRLGIVFHATWRLRIDICFGVTQAVAPTIANLQVSFRSHCHFLFRHSSDWNIDDGALNRVLTRLGFESNAEQMTSTLLSHQ</sequence>
<evidence type="ECO:0000313" key="1">
    <source>
        <dbReference type="EMBL" id="POM74217.1"/>
    </source>
</evidence>
<gene>
    <name evidence="1" type="ORF">PHPALM_8864</name>
</gene>
<protein>
    <submittedName>
        <fullName evidence="1">Uncharacterized protein</fullName>
    </submittedName>
</protein>
<name>A0A2P4Y8S4_9STRA</name>
<dbReference type="Proteomes" id="UP000237271">
    <property type="component" value="Unassembled WGS sequence"/>
</dbReference>
<proteinExistence type="predicted"/>
<evidence type="ECO:0000313" key="2">
    <source>
        <dbReference type="Proteomes" id="UP000237271"/>
    </source>
</evidence>
<keyword evidence="2" id="KW-1185">Reference proteome</keyword>